<dbReference type="EMBL" id="QWIJ01001046">
    <property type="protein sequence ID" value="RMX76834.1"/>
    <property type="molecule type" value="Genomic_DNA"/>
</dbReference>
<evidence type="ECO:0000256" key="1">
    <source>
        <dbReference type="SAM" id="MobiDB-lite"/>
    </source>
</evidence>
<evidence type="ECO:0000313" key="2">
    <source>
        <dbReference type="EMBL" id="RMX76834.1"/>
    </source>
</evidence>
<dbReference type="Proteomes" id="UP000271337">
    <property type="component" value="Unassembled WGS sequence"/>
</dbReference>
<dbReference type="EMBL" id="QWIL01000075">
    <property type="protein sequence ID" value="RMY24580.1"/>
    <property type="molecule type" value="Genomic_DNA"/>
</dbReference>
<reference evidence="4 5" key="1">
    <citation type="journal article" date="2018" name="BMC Genomics">
        <title>Genomic evidence for intraspecific hybridization in a clonal and extremely halotolerant yeast.</title>
        <authorList>
            <person name="Gostincar C."/>
            <person name="Stajich J.E."/>
            <person name="Zupancic J."/>
            <person name="Zalar P."/>
            <person name="Gunde-Cimerman N."/>
        </authorList>
    </citation>
    <scope>NUCLEOTIDE SEQUENCE [LARGE SCALE GENOMIC DNA]</scope>
    <source>
        <strain evidence="2 5">EXF-6656</strain>
        <strain evidence="3 4">EXF-6669</strain>
    </source>
</reference>
<evidence type="ECO:0000313" key="4">
    <source>
        <dbReference type="Proteomes" id="UP000271337"/>
    </source>
</evidence>
<evidence type="ECO:0000313" key="5">
    <source>
        <dbReference type="Proteomes" id="UP000281245"/>
    </source>
</evidence>
<dbReference type="Proteomes" id="UP000281245">
    <property type="component" value="Unassembled WGS sequence"/>
</dbReference>
<dbReference type="OrthoDB" id="3914591at2759"/>
<gene>
    <name evidence="3" type="ORF">D0867_01294</name>
    <name evidence="2" type="ORF">D0869_10371</name>
</gene>
<organism evidence="2 5">
    <name type="scientific">Hortaea werneckii</name>
    <name type="common">Black yeast</name>
    <name type="synonym">Cladosporium werneckii</name>
    <dbReference type="NCBI Taxonomy" id="91943"/>
    <lineage>
        <taxon>Eukaryota</taxon>
        <taxon>Fungi</taxon>
        <taxon>Dikarya</taxon>
        <taxon>Ascomycota</taxon>
        <taxon>Pezizomycotina</taxon>
        <taxon>Dothideomycetes</taxon>
        <taxon>Dothideomycetidae</taxon>
        <taxon>Mycosphaerellales</taxon>
        <taxon>Teratosphaeriaceae</taxon>
        <taxon>Hortaea</taxon>
    </lineage>
</organism>
<feature type="region of interest" description="Disordered" evidence="1">
    <location>
        <begin position="1"/>
        <end position="32"/>
    </location>
</feature>
<proteinExistence type="predicted"/>
<dbReference type="AlphaFoldDB" id="A0A3M6WE50"/>
<evidence type="ECO:0000313" key="3">
    <source>
        <dbReference type="EMBL" id="RMY24580.1"/>
    </source>
</evidence>
<comment type="caution">
    <text evidence="2">The sequence shown here is derived from an EMBL/GenBank/DDBJ whole genome shotgun (WGS) entry which is preliminary data.</text>
</comment>
<name>A0A3M6WE50_HORWE</name>
<sequence length="64" mass="7630">MGGQFWDMTEHPERSIPGAWVDPETFDPEPSVERRTCLTRGYIKPELQDFDRVWWPDDLDFSED</sequence>
<protein>
    <submittedName>
        <fullName evidence="2">Uncharacterized protein</fullName>
    </submittedName>
</protein>
<accession>A0A3M6WE50</accession>